<sequence length="92" mass="10460">MSVEEISEKLKVDKLAICSDEISTVGLEPDLAAELKELIYVLVPAESFQGYLAVDGQYVVFRRDSRKCVLAIVEEERVRWCLRRLEEVLNGS</sequence>
<reference evidence="1 2" key="1">
    <citation type="submission" date="2013-07" db="EMBL/GenBank/DDBJ databases">
        <title>Genome of Archaeoglobus fulgidus.</title>
        <authorList>
            <person name="Fiebig A."/>
            <person name="Birkeland N.-K."/>
        </authorList>
    </citation>
    <scope>NUCLEOTIDE SEQUENCE [LARGE SCALE GENOMIC DNA]</scope>
    <source>
        <strain evidence="1 2">DSM 8774</strain>
    </source>
</reference>
<protein>
    <submittedName>
        <fullName evidence="1">Uncharacterized protein</fullName>
    </submittedName>
</protein>
<dbReference type="AlphaFoldDB" id="A0A075W9L2"/>
<evidence type="ECO:0000313" key="1">
    <source>
        <dbReference type="EMBL" id="AIG97065.1"/>
    </source>
</evidence>
<evidence type="ECO:0000313" key="2">
    <source>
        <dbReference type="Proteomes" id="UP000028501"/>
    </source>
</evidence>
<dbReference type="RefSeq" id="WP_010877760.1">
    <property type="nucleotide sequence ID" value="NZ_CP006577.1"/>
</dbReference>
<name>A0A075W9L2_ARCFL</name>
<dbReference type="GeneID" id="24793781"/>
<dbReference type="EMBL" id="CP006577">
    <property type="protein sequence ID" value="AIG97065.1"/>
    <property type="molecule type" value="Genomic_DNA"/>
</dbReference>
<dbReference type="KEGG" id="afg:AFULGI_00002350"/>
<dbReference type="Proteomes" id="UP000028501">
    <property type="component" value="Chromosome"/>
</dbReference>
<gene>
    <name evidence="1" type="ORF">AFULGI_00002350</name>
</gene>
<accession>A0A075W9L2</accession>
<dbReference type="HOGENOM" id="CLU_2406179_0_0_2"/>
<proteinExistence type="predicted"/>
<organism evidence="1 2">
    <name type="scientific">Archaeoglobus fulgidus DSM 8774</name>
    <dbReference type="NCBI Taxonomy" id="1344584"/>
    <lineage>
        <taxon>Archaea</taxon>
        <taxon>Methanobacteriati</taxon>
        <taxon>Methanobacteriota</taxon>
        <taxon>Archaeoglobi</taxon>
        <taxon>Archaeoglobales</taxon>
        <taxon>Archaeoglobaceae</taxon>
        <taxon>Archaeoglobus</taxon>
    </lineage>
</organism>